<proteinExistence type="inferred from homology"/>
<comment type="caution">
    <text evidence="13">The sequence shown here is derived from an EMBL/GenBank/DDBJ whole genome shotgun (WGS) entry which is preliminary data.</text>
</comment>
<dbReference type="AlphaFoldDB" id="A0AAE1KAT6"/>
<keyword evidence="6 12" id="KW-0472">Membrane</keyword>
<name>A0AAE1KAT6_PETCI</name>
<dbReference type="Pfam" id="PF01130">
    <property type="entry name" value="CD36"/>
    <property type="match status" value="1"/>
</dbReference>
<dbReference type="InterPro" id="IPR002159">
    <property type="entry name" value="CD36_fam"/>
</dbReference>
<gene>
    <name evidence="13" type="ORF">Pcinc_025952</name>
</gene>
<evidence type="ECO:0000256" key="9">
    <source>
        <dbReference type="ARBA" id="ARBA00023180"/>
    </source>
</evidence>
<accession>A0AAE1KAT6</accession>
<evidence type="ECO:0000256" key="5">
    <source>
        <dbReference type="ARBA" id="ARBA00022989"/>
    </source>
</evidence>
<keyword evidence="3" id="KW-1003">Cell membrane</keyword>
<dbReference type="GO" id="GO:0005886">
    <property type="term" value="C:plasma membrane"/>
    <property type="evidence" value="ECO:0007669"/>
    <property type="project" value="UniProtKB-SubCell"/>
</dbReference>
<feature type="disulfide bond" evidence="10">
    <location>
        <begin position="378"/>
        <end position="383"/>
    </location>
</feature>
<evidence type="ECO:0000256" key="7">
    <source>
        <dbReference type="ARBA" id="ARBA00023157"/>
    </source>
</evidence>
<reference evidence="13" key="1">
    <citation type="submission" date="2023-10" db="EMBL/GenBank/DDBJ databases">
        <title>Genome assemblies of two species of porcelain crab, Petrolisthes cinctipes and Petrolisthes manimaculis (Anomura: Porcellanidae).</title>
        <authorList>
            <person name="Angst P."/>
        </authorList>
    </citation>
    <scope>NUCLEOTIDE SEQUENCE</scope>
    <source>
        <strain evidence="13">PB745_01</strain>
        <tissue evidence="13">Gill</tissue>
    </source>
</reference>
<evidence type="ECO:0000256" key="2">
    <source>
        <dbReference type="ARBA" id="ARBA00010532"/>
    </source>
</evidence>
<evidence type="ECO:0000313" key="13">
    <source>
        <dbReference type="EMBL" id="KAK3868674.1"/>
    </source>
</evidence>
<keyword evidence="7 10" id="KW-1015">Disulfide bond</keyword>
<dbReference type="GO" id="GO:0005737">
    <property type="term" value="C:cytoplasm"/>
    <property type="evidence" value="ECO:0007669"/>
    <property type="project" value="TreeGrafter"/>
</dbReference>
<dbReference type="PRINTS" id="PR01610">
    <property type="entry name" value="CD36ANTIGEN"/>
</dbReference>
<keyword evidence="5 12" id="KW-1133">Transmembrane helix</keyword>
<evidence type="ECO:0000256" key="8">
    <source>
        <dbReference type="ARBA" id="ARBA00023170"/>
    </source>
</evidence>
<dbReference type="Proteomes" id="UP001286313">
    <property type="component" value="Unassembled WGS sequence"/>
</dbReference>
<organism evidence="13 14">
    <name type="scientific">Petrolisthes cinctipes</name>
    <name type="common">Flat porcelain crab</name>
    <dbReference type="NCBI Taxonomy" id="88211"/>
    <lineage>
        <taxon>Eukaryota</taxon>
        <taxon>Metazoa</taxon>
        <taxon>Ecdysozoa</taxon>
        <taxon>Arthropoda</taxon>
        <taxon>Crustacea</taxon>
        <taxon>Multicrustacea</taxon>
        <taxon>Malacostraca</taxon>
        <taxon>Eumalacostraca</taxon>
        <taxon>Eucarida</taxon>
        <taxon>Decapoda</taxon>
        <taxon>Pleocyemata</taxon>
        <taxon>Anomura</taxon>
        <taxon>Galatheoidea</taxon>
        <taxon>Porcellanidae</taxon>
        <taxon>Petrolisthes</taxon>
    </lineage>
</organism>
<feature type="transmembrane region" description="Helical" evidence="12">
    <location>
        <begin position="504"/>
        <end position="523"/>
    </location>
</feature>
<keyword evidence="8" id="KW-0675">Receptor</keyword>
<dbReference type="GO" id="GO:0005044">
    <property type="term" value="F:scavenger receptor activity"/>
    <property type="evidence" value="ECO:0007669"/>
    <property type="project" value="TreeGrafter"/>
</dbReference>
<comment type="subcellular location">
    <subcellularLocation>
        <location evidence="1">Cell membrane</location>
        <topology evidence="1">Multi-pass membrane protein</topology>
    </subcellularLocation>
</comment>
<evidence type="ECO:0000256" key="4">
    <source>
        <dbReference type="ARBA" id="ARBA00022692"/>
    </source>
</evidence>
<evidence type="ECO:0000256" key="6">
    <source>
        <dbReference type="ARBA" id="ARBA00023136"/>
    </source>
</evidence>
<feature type="disulfide bond" evidence="10">
    <location>
        <begin position="337"/>
        <end position="394"/>
    </location>
</feature>
<feature type="transmembrane region" description="Helical" evidence="12">
    <location>
        <begin position="57"/>
        <end position="86"/>
    </location>
</feature>
<sequence>MDADNVMSPQGVEDAGEMEPAITTPRDDEADSDAGSTTELFKTSRASRLQGISCCQIFSLLIAFLMLVLSIAMMSGCYQLTIYAFLKPQLVISEGSNAYKLWKETPVPMLLKFHVFNVTNPEEVKDGYNPKVTELGPYVWREYHMKENITFHPNETVTYYQRRWWVWDQEESGTNSPNDTIVTLNVIPVTVAWMTRNHFYAIFVDALFNKLDEKLFINTTVGKILFDGVEDPVLDWLQKEVFPVNDSTNFLGSGGIAEFDKFAWFYKRNMSLEYDGLFNMKTGTNNLSDLGLIDWWNKEHGTPFYQPPCNQIVGSAGEIFPPNQQKDKLVFFSSDLCMSATLFYKEETQFANVSGKRYWGTNHTFANSSIVPGNECYCVNDVCAPTGLLNAESCRMGAPAFLSFPHFLHADPFLLDSVDGLSPNETEHAFNMDIIPELGVPMNVNARLQINLRLLPLKKFRLLRNVPDMYFPTLWFEIKAQMTPELAQHARTATFIIRSPFTNVAVWCLLLILAIIIVALVVFRMWRGYNAVAQGD</sequence>
<evidence type="ECO:0008006" key="15">
    <source>
        <dbReference type="Google" id="ProtNLM"/>
    </source>
</evidence>
<dbReference type="PANTHER" id="PTHR11923">
    <property type="entry name" value="SCAVENGER RECEPTOR CLASS B TYPE-1 SR-B1"/>
    <property type="match status" value="1"/>
</dbReference>
<dbReference type="PANTHER" id="PTHR11923:SF93">
    <property type="entry name" value="GH07959P-RELATED"/>
    <property type="match status" value="1"/>
</dbReference>
<feature type="region of interest" description="Disordered" evidence="11">
    <location>
        <begin position="1"/>
        <end position="37"/>
    </location>
</feature>
<protein>
    <recommendedName>
        <fullName evidence="15">Scavenger receptor class B member 1</fullName>
    </recommendedName>
</protein>
<dbReference type="EMBL" id="JAWQEG010002960">
    <property type="protein sequence ID" value="KAK3868674.1"/>
    <property type="molecule type" value="Genomic_DNA"/>
</dbReference>
<comment type="similarity">
    <text evidence="2">Belongs to the CD36 family.</text>
</comment>
<dbReference type="PRINTS" id="PR01609">
    <property type="entry name" value="CD36FAMILY"/>
</dbReference>
<evidence type="ECO:0000256" key="1">
    <source>
        <dbReference type="ARBA" id="ARBA00004651"/>
    </source>
</evidence>
<keyword evidence="14" id="KW-1185">Reference proteome</keyword>
<evidence type="ECO:0000256" key="12">
    <source>
        <dbReference type="SAM" id="Phobius"/>
    </source>
</evidence>
<keyword evidence="4 12" id="KW-0812">Transmembrane</keyword>
<evidence type="ECO:0000313" key="14">
    <source>
        <dbReference type="Proteomes" id="UP001286313"/>
    </source>
</evidence>
<evidence type="ECO:0000256" key="11">
    <source>
        <dbReference type="SAM" id="MobiDB-lite"/>
    </source>
</evidence>
<evidence type="ECO:0000256" key="10">
    <source>
        <dbReference type="PIRSR" id="PIRSR605428-52"/>
    </source>
</evidence>
<feature type="disulfide bond" evidence="10">
    <location>
        <begin position="309"/>
        <end position="376"/>
    </location>
</feature>
<keyword evidence="9" id="KW-0325">Glycoprotein</keyword>
<evidence type="ECO:0000256" key="3">
    <source>
        <dbReference type="ARBA" id="ARBA00022475"/>
    </source>
</evidence>
<dbReference type="InterPro" id="IPR005428">
    <property type="entry name" value="CD36/SCARB1/SNMP1"/>
</dbReference>